<evidence type="ECO:0000313" key="2">
    <source>
        <dbReference type="EMBL" id="CAJ0807663.1"/>
    </source>
</evidence>
<feature type="transmembrane region" description="Helical" evidence="1">
    <location>
        <begin position="121"/>
        <end position="140"/>
    </location>
</feature>
<dbReference type="Proteomes" id="UP001189813">
    <property type="component" value="Unassembled WGS sequence"/>
</dbReference>
<feature type="transmembrane region" description="Helical" evidence="1">
    <location>
        <begin position="166"/>
        <end position="186"/>
    </location>
</feature>
<keyword evidence="1" id="KW-0812">Transmembrane</keyword>
<feature type="transmembrane region" description="Helical" evidence="1">
    <location>
        <begin position="12"/>
        <end position="29"/>
    </location>
</feature>
<keyword evidence="1" id="KW-0472">Membrane</keyword>
<comment type="caution">
    <text evidence="2">The sequence shown here is derived from an EMBL/GenBank/DDBJ whole genome shotgun (WGS) entry which is preliminary data.</text>
</comment>
<protein>
    <recommendedName>
        <fullName evidence="4">Transmembrane protein</fullName>
    </recommendedName>
</protein>
<organism evidence="2 3">
    <name type="scientific">Ralstonia psammae</name>
    <dbReference type="NCBI Taxonomy" id="3058598"/>
    <lineage>
        <taxon>Bacteria</taxon>
        <taxon>Pseudomonadati</taxon>
        <taxon>Pseudomonadota</taxon>
        <taxon>Betaproteobacteria</taxon>
        <taxon>Burkholderiales</taxon>
        <taxon>Burkholderiaceae</taxon>
        <taxon>Ralstonia</taxon>
    </lineage>
</organism>
<feature type="transmembrane region" description="Helical" evidence="1">
    <location>
        <begin position="35"/>
        <end position="53"/>
    </location>
</feature>
<gene>
    <name evidence="2" type="ORF">LMG19083_04595</name>
</gene>
<keyword evidence="1" id="KW-1133">Transmembrane helix</keyword>
<dbReference type="RefSeq" id="WP_316668985.1">
    <property type="nucleotide sequence ID" value="NZ_CATZBU010000017.1"/>
</dbReference>
<dbReference type="EMBL" id="CATZBU010000017">
    <property type="protein sequence ID" value="CAJ0807663.1"/>
    <property type="molecule type" value="Genomic_DNA"/>
</dbReference>
<keyword evidence="3" id="KW-1185">Reference proteome</keyword>
<evidence type="ECO:0000256" key="1">
    <source>
        <dbReference type="SAM" id="Phobius"/>
    </source>
</evidence>
<evidence type="ECO:0008006" key="4">
    <source>
        <dbReference type="Google" id="ProtNLM"/>
    </source>
</evidence>
<reference evidence="2 3" key="1">
    <citation type="submission" date="2023-07" db="EMBL/GenBank/DDBJ databases">
        <authorList>
            <person name="Peeters C."/>
        </authorList>
    </citation>
    <scope>NUCLEOTIDE SEQUENCE [LARGE SCALE GENOMIC DNA]</scope>
    <source>
        <strain evidence="2 3">LMG 19083</strain>
    </source>
</reference>
<evidence type="ECO:0000313" key="3">
    <source>
        <dbReference type="Proteomes" id="UP001189813"/>
    </source>
</evidence>
<accession>A0ABM9JXI9</accession>
<sequence>MTWTRNVLKRWAVLIVPATVASVGFGYLFGVSLRTAVCVLVLLWLVRMVSFYFNALDARLARRACANAPVGWGVWINDVRIGTISDAEYASIQCLALHDGGNAMAQLLNLGRVTMITASRLLVGLGLGIVWSAIALAWLAPDLHTAVIRNLHDADPAAVTRWVRTLVQYGALFMLVQLPVMALMGYRFGFRNHYRAAIATMLRQHFNTPAEGEIRLERMPLQSGLSTSSFGFAHD</sequence>
<name>A0ABM9JXI9_9RALS</name>
<proteinExistence type="predicted"/>